<keyword evidence="1 4" id="KW-0732">Signal</keyword>
<dbReference type="GO" id="GO:0005886">
    <property type="term" value="C:plasma membrane"/>
    <property type="evidence" value="ECO:0007669"/>
    <property type="project" value="TreeGrafter"/>
</dbReference>
<dbReference type="VEuPathDB" id="HostDB:LOC118666320"/>
<dbReference type="Gene3D" id="2.60.40.10">
    <property type="entry name" value="Immunoglobulins"/>
    <property type="match status" value="1"/>
</dbReference>
<evidence type="ECO:0000259" key="5">
    <source>
        <dbReference type="PROSITE" id="PS50835"/>
    </source>
</evidence>
<feature type="domain" description="Ig-like" evidence="5">
    <location>
        <begin position="18"/>
        <end position="126"/>
    </location>
</feature>
<dbReference type="AlphaFoldDB" id="A0A7J7V3P4"/>
<organism evidence="6 7">
    <name type="scientific">Myotis myotis</name>
    <name type="common">Greater mouse-eared bat</name>
    <name type="synonym">Vespertilio myotis</name>
    <dbReference type="NCBI Taxonomy" id="51298"/>
    <lineage>
        <taxon>Eukaryota</taxon>
        <taxon>Metazoa</taxon>
        <taxon>Chordata</taxon>
        <taxon>Craniata</taxon>
        <taxon>Vertebrata</taxon>
        <taxon>Euteleostomi</taxon>
        <taxon>Mammalia</taxon>
        <taxon>Eutheria</taxon>
        <taxon>Laurasiatheria</taxon>
        <taxon>Chiroptera</taxon>
        <taxon>Yangochiroptera</taxon>
        <taxon>Vespertilionidae</taxon>
        <taxon>Myotis</taxon>
    </lineage>
</organism>
<proteinExistence type="predicted"/>
<dbReference type="EMBL" id="JABWUV010000011">
    <property type="protein sequence ID" value="KAF6319759.1"/>
    <property type="molecule type" value="Genomic_DNA"/>
</dbReference>
<reference evidence="6 7" key="1">
    <citation type="journal article" date="2020" name="Nature">
        <title>Six reference-quality genomes reveal evolution of bat adaptations.</title>
        <authorList>
            <person name="Jebb D."/>
            <person name="Huang Z."/>
            <person name="Pippel M."/>
            <person name="Hughes G.M."/>
            <person name="Lavrichenko K."/>
            <person name="Devanna P."/>
            <person name="Winkler S."/>
            <person name="Jermiin L.S."/>
            <person name="Skirmuntt E.C."/>
            <person name="Katzourakis A."/>
            <person name="Burkitt-Gray L."/>
            <person name="Ray D.A."/>
            <person name="Sullivan K.A.M."/>
            <person name="Roscito J.G."/>
            <person name="Kirilenko B.M."/>
            <person name="Davalos L.M."/>
            <person name="Corthals A.P."/>
            <person name="Power M.L."/>
            <person name="Jones G."/>
            <person name="Ransome R.D."/>
            <person name="Dechmann D.K.N."/>
            <person name="Locatelli A.G."/>
            <person name="Puechmaille S.J."/>
            <person name="Fedrigo O."/>
            <person name="Jarvis E.D."/>
            <person name="Hiller M."/>
            <person name="Vernes S.C."/>
            <person name="Myers E.W."/>
            <person name="Teeling E.C."/>
        </authorList>
    </citation>
    <scope>NUCLEOTIDE SEQUENCE [LARGE SCALE GENOMIC DNA]</scope>
    <source>
        <strain evidence="6">MMyoMyo1</strain>
        <tissue evidence="6">Flight muscle</tissue>
    </source>
</reference>
<dbReference type="InterPro" id="IPR007110">
    <property type="entry name" value="Ig-like_dom"/>
</dbReference>
<evidence type="ECO:0000256" key="3">
    <source>
        <dbReference type="SAM" id="MobiDB-lite"/>
    </source>
</evidence>
<dbReference type="InterPro" id="IPR050413">
    <property type="entry name" value="TCR_beta_variable"/>
</dbReference>
<evidence type="ECO:0000256" key="2">
    <source>
        <dbReference type="ARBA" id="ARBA00022859"/>
    </source>
</evidence>
<gene>
    <name evidence="6" type="ORF">mMyoMyo1_008496</name>
</gene>
<dbReference type="PANTHER" id="PTHR23268:SF101">
    <property type="entry name" value="T CELL RECEPTOR BETA VARIABLE 9"/>
    <property type="match status" value="1"/>
</dbReference>
<protein>
    <recommendedName>
        <fullName evidence="5">Ig-like domain-containing protein</fullName>
    </recommendedName>
</protein>
<name>A0A7J7V3P4_MYOMY</name>
<feature type="signal peptide" evidence="4">
    <location>
        <begin position="1"/>
        <end position="21"/>
    </location>
</feature>
<keyword evidence="2" id="KW-0391">Immunity</keyword>
<feature type="region of interest" description="Disordered" evidence="3">
    <location>
        <begin position="121"/>
        <end position="152"/>
    </location>
</feature>
<dbReference type="GO" id="GO:0007166">
    <property type="term" value="P:cell surface receptor signaling pathway"/>
    <property type="evidence" value="ECO:0007669"/>
    <property type="project" value="TreeGrafter"/>
</dbReference>
<evidence type="ECO:0000256" key="1">
    <source>
        <dbReference type="ARBA" id="ARBA00022729"/>
    </source>
</evidence>
<feature type="chain" id="PRO_5029807007" description="Ig-like domain-containing protein" evidence="4">
    <location>
        <begin position="22"/>
        <end position="193"/>
    </location>
</feature>
<dbReference type="InterPro" id="IPR013106">
    <property type="entry name" value="Ig_V-set"/>
</dbReference>
<dbReference type="InterPro" id="IPR036179">
    <property type="entry name" value="Ig-like_dom_sf"/>
</dbReference>
<dbReference type="Proteomes" id="UP000527355">
    <property type="component" value="Unassembled WGS sequence"/>
</dbReference>
<accession>A0A7J7V3P4</accession>
<dbReference type="GO" id="GO:0002376">
    <property type="term" value="P:immune system process"/>
    <property type="evidence" value="ECO:0007669"/>
    <property type="project" value="UniProtKB-KW"/>
</dbReference>
<evidence type="ECO:0000313" key="6">
    <source>
        <dbReference type="EMBL" id="KAF6319759.1"/>
    </source>
</evidence>
<dbReference type="SUPFAM" id="SSF48726">
    <property type="entry name" value="Immunoglobulin"/>
    <property type="match status" value="1"/>
</dbReference>
<sequence>MGSRLFCCVALCLLGAGPVDSEVTQTPKYLIKARKQQVTLKCSYISGHLSVYWYQQAQDQGLQFLTEYYNRQERTKGNIPDRFSVEQFSDYRSELNMSLLELTDSALYLCASSKDTALHARQPAVQKGSSPAQEVTDLEGGSCQPHRRRPEQNRLPLPNILLLLTDVMCIYAHRNHGTEVLLYSFLYLFFFIA</sequence>
<dbReference type="Pfam" id="PF07686">
    <property type="entry name" value="V-set"/>
    <property type="match status" value="1"/>
</dbReference>
<evidence type="ECO:0000313" key="7">
    <source>
        <dbReference type="Proteomes" id="UP000527355"/>
    </source>
</evidence>
<keyword evidence="7" id="KW-1185">Reference proteome</keyword>
<dbReference type="InterPro" id="IPR013783">
    <property type="entry name" value="Ig-like_fold"/>
</dbReference>
<dbReference type="PROSITE" id="PS50835">
    <property type="entry name" value="IG_LIKE"/>
    <property type="match status" value="1"/>
</dbReference>
<dbReference type="PANTHER" id="PTHR23268">
    <property type="entry name" value="T-CELL RECEPTOR BETA CHAIN"/>
    <property type="match status" value="1"/>
</dbReference>
<dbReference type="SMART" id="SM00406">
    <property type="entry name" value="IGv"/>
    <property type="match status" value="1"/>
</dbReference>
<comment type="caution">
    <text evidence="6">The sequence shown here is derived from an EMBL/GenBank/DDBJ whole genome shotgun (WGS) entry which is preliminary data.</text>
</comment>
<evidence type="ECO:0000256" key="4">
    <source>
        <dbReference type="SAM" id="SignalP"/>
    </source>
</evidence>